<dbReference type="AlphaFoldDB" id="A0A3M6V2M8"/>
<evidence type="ECO:0000313" key="3">
    <source>
        <dbReference type="Proteomes" id="UP000275408"/>
    </source>
</evidence>
<feature type="region of interest" description="Disordered" evidence="1">
    <location>
        <begin position="57"/>
        <end position="78"/>
    </location>
</feature>
<feature type="compositionally biased region" description="Basic residues" evidence="1">
    <location>
        <begin position="60"/>
        <end position="69"/>
    </location>
</feature>
<protein>
    <submittedName>
        <fullName evidence="2">Uncharacterized protein</fullName>
    </submittedName>
</protein>
<dbReference type="Proteomes" id="UP000275408">
    <property type="component" value="Unassembled WGS sequence"/>
</dbReference>
<sequence length="105" mass="11648">MEIIFTAFGDKDRKDDLDMRTPTFCHKCYKLALRGGTRLAINKRTGNCKIYSFSKDQRKPGGKKIKPGIKPKEDSAGSKEVVEMVEGMSGTLSFQPDPASPSFSE</sequence>
<reference evidence="2 3" key="1">
    <citation type="journal article" date="2018" name="Sci. Rep.">
        <title>Comparative analysis of the Pocillopora damicornis genome highlights role of immune system in coral evolution.</title>
        <authorList>
            <person name="Cunning R."/>
            <person name="Bay R.A."/>
            <person name="Gillette P."/>
            <person name="Baker A.C."/>
            <person name="Traylor-Knowles N."/>
        </authorList>
    </citation>
    <scope>NUCLEOTIDE SEQUENCE [LARGE SCALE GENOMIC DNA]</scope>
    <source>
        <strain evidence="2">RSMAS</strain>
        <tissue evidence="2">Whole animal</tissue>
    </source>
</reference>
<proteinExistence type="predicted"/>
<name>A0A3M6V2M8_POCDA</name>
<evidence type="ECO:0000256" key="1">
    <source>
        <dbReference type="SAM" id="MobiDB-lite"/>
    </source>
</evidence>
<evidence type="ECO:0000313" key="2">
    <source>
        <dbReference type="EMBL" id="RMX60206.1"/>
    </source>
</evidence>
<gene>
    <name evidence="2" type="ORF">pdam_00024106</name>
</gene>
<keyword evidence="3" id="KW-1185">Reference proteome</keyword>
<organism evidence="2 3">
    <name type="scientific">Pocillopora damicornis</name>
    <name type="common">Cauliflower coral</name>
    <name type="synonym">Millepora damicornis</name>
    <dbReference type="NCBI Taxonomy" id="46731"/>
    <lineage>
        <taxon>Eukaryota</taxon>
        <taxon>Metazoa</taxon>
        <taxon>Cnidaria</taxon>
        <taxon>Anthozoa</taxon>
        <taxon>Hexacorallia</taxon>
        <taxon>Scleractinia</taxon>
        <taxon>Astrocoeniina</taxon>
        <taxon>Pocilloporidae</taxon>
        <taxon>Pocillopora</taxon>
    </lineage>
</organism>
<accession>A0A3M6V2M8</accession>
<comment type="caution">
    <text evidence="2">The sequence shown here is derived from an EMBL/GenBank/DDBJ whole genome shotgun (WGS) entry which is preliminary data.</text>
</comment>
<dbReference type="EMBL" id="RCHS01000224">
    <property type="protein sequence ID" value="RMX60206.1"/>
    <property type="molecule type" value="Genomic_DNA"/>
</dbReference>